<dbReference type="InterPro" id="IPR035959">
    <property type="entry name" value="RutC-like_sf"/>
</dbReference>
<dbReference type="SUPFAM" id="SSF55298">
    <property type="entry name" value="YjgF-like"/>
    <property type="match status" value="1"/>
</dbReference>
<dbReference type="GO" id="GO:0019239">
    <property type="term" value="F:deaminase activity"/>
    <property type="evidence" value="ECO:0007669"/>
    <property type="project" value="TreeGrafter"/>
</dbReference>
<dbReference type="PANTHER" id="PTHR11803:SF58">
    <property type="entry name" value="PROTEIN HMF1-RELATED"/>
    <property type="match status" value="1"/>
</dbReference>
<dbReference type="Gene3D" id="3.30.1330.40">
    <property type="entry name" value="RutC-like"/>
    <property type="match status" value="1"/>
</dbReference>
<reference evidence="2" key="1">
    <citation type="submission" date="2018-05" db="EMBL/GenBank/DDBJ databases">
        <authorList>
            <person name="Lanie J.A."/>
            <person name="Ng W.-L."/>
            <person name="Kazmierczak K.M."/>
            <person name="Andrzejewski T.M."/>
            <person name="Davidsen T.M."/>
            <person name="Wayne K.J."/>
            <person name="Tettelin H."/>
            <person name="Glass J.I."/>
            <person name="Rusch D."/>
            <person name="Podicherti R."/>
            <person name="Tsui H.-C.T."/>
            <person name="Winkler M.E."/>
        </authorList>
    </citation>
    <scope>NUCLEOTIDE SEQUENCE</scope>
</reference>
<sequence>MRLLGIYIMMFAVFGCVDVDQPIIVDAEESAQEARSYVAPNVASRSPGDASVPPFSGAVQIGSTLYISGTLGLDENRQVPETAETEARIVLDNIKSSLEAAGMTMDDLVYVDVFSSDVSDYDAFNGVYRTYFEREFPARAFVGSGQLLFGARFEVKGIAVKR</sequence>
<dbReference type="Pfam" id="PF01042">
    <property type="entry name" value="Ribonuc_L-PSP"/>
    <property type="match status" value="1"/>
</dbReference>
<name>A0A381XSZ9_9ZZZZ</name>
<evidence type="ECO:0000256" key="1">
    <source>
        <dbReference type="ARBA" id="ARBA00010552"/>
    </source>
</evidence>
<dbReference type="EMBL" id="UINC01016171">
    <property type="protein sequence ID" value="SVA67531.1"/>
    <property type="molecule type" value="Genomic_DNA"/>
</dbReference>
<gene>
    <name evidence="2" type="ORF">METZ01_LOCUS120385</name>
</gene>
<dbReference type="GO" id="GO:0005829">
    <property type="term" value="C:cytosol"/>
    <property type="evidence" value="ECO:0007669"/>
    <property type="project" value="TreeGrafter"/>
</dbReference>
<dbReference type="PANTHER" id="PTHR11803">
    <property type="entry name" value="2-IMINOBUTANOATE/2-IMINOPROPANOATE DEAMINASE RIDA"/>
    <property type="match status" value="1"/>
</dbReference>
<comment type="similarity">
    <text evidence="1">Belongs to the RutC family.</text>
</comment>
<dbReference type="AlphaFoldDB" id="A0A381XSZ9"/>
<accession>A0A381XSZ9</accession>
<dbReference type="CDD" id="cd00448">
    <property type="entry name" value="YjgF_YER057c_UK114_family"/>
    <property type="match status" value="1"/>
</dbReference>
<dbReference type="InterPro" id="IPR006175">
    <property type="entry name" value="YjgF/YER057c/UK114"/>
</dbReference>
<organism evidence="2">
    <name type="scientific">marine metagenome</name>
    <dbReference type="NCBI Taxonomy" id="408172"/>
    <lineage>
        <taxon>unclassified sequences</taxon>
        <taxon>metagenomes</taxon>
        <taxon>ecological metagenomes</taxon>
    </lineage>
</organism>
<evidence type="ECO:0000313" key="2">
    <source>
        <dbReference type="EMBL" id="SVA67531.1"/>
    </source>
</evidence>
<dbReference type="PROSITE" id="PS51257">
    <property type="entry name" value="PROKAR_LIPOPROTEIN"/>
    <property type="match status" value="1"/>
</dbReference>
<protein>
    <submittedName>
        <fullName evidence="2">Uncharacterized protein</fullName>
    </submittedName>
</protein>
<proteinExistence type="inferred from homology"/>